<proteinExistence type="predicted"/>
<evidence type="ECO:0000313" key="4">
    <source>
        <dbReference type="Proteomes" id="UP000222944"/>
    </source>
</evidence>
<dbReference type="Proteomes" id="UP000225910">
    <property type="component" value="Unassembled WGS sequence"/>
</dbReference>
<reference evidence="4 5" key="1">
    <citation type="submission" date="2017-09" db="EMBL/GenBank/DDBJ databases">
        <title>Large-scale bioinformatics analysis of Bacillus genomes uncovers conserved roles of natural products in bacterial physiology.</title>
        <authorList>
            <consortium name="Agbiome Team Llc"/>
            <person name="Bleich R.M."/>
            <person name="Grubbs K.J."/>
            <person name="Santa Maria K.C."/>
            <person name="Allen S.E."/>
            <person name="Farag S."/>
            <person name="Shank E.A."/>
            <person name="Bowers A."/>
        </authorList>
    </citation>
    <scope>NUCLEOTIDE SEQUENCE [LARGE SCALE GENOMIC DNA]</scope>
    <source>
        <strain evidence="3 4">AFS058004</strain>
        <strain evidence="2 5">AFS064137</strain>
    </source>
</reference>
<dbReference type="AlphaFoldDB" id="A0A9X7C1L8"/>
<evidence type="ECO:0000313" key="2">
    <source>
        <dbReference type="EMBL" id="PFT80751.1"/>
    </source>
</evidence>
<keyword evidence="1" id="KW-0812">Transmembrane</keyword>
<evidence type="ECO:0000313" key="3">
    <source>
        <dbReference type="EMBL" id="PGH85973.1"/>
    </source>
</evidence>
<gene>
    <name evidence="3" type="ORF">CN899_07240</name>
    <name evidence="2" type="ORF">COK81_26650</name>
</gene>
<dbReference type="EMBL" id="NVCU01000310">
    <property type="protein sequence ID" value="PFT80751.1"/>
    <property type="molecule type" value="Genomic_DNA"/>
</dbReference>
<keyword evidence="1" id="KW-1133">Transmembrane helix</keyword>
<dbReference type="EMBL" id="NUFN01000006">
    <property type="protein sequence ID" value="PGH85973.1"/>
    <property type="molecule type" value="Genomic_DNA"/>
</dbReference>
<sequence length="63" mass="7638">MQMNEKIKDHRFILCFIGCSFVIKIFLLNCNRKYRKNIVVINWNEFLNKISLLFKEKQATTLQ</sequence>
<comment type="caution">
    <text evidence="3">The sequence shown here is derived from an EMBL/GenBank/DDBJ whole genome shotgun (WGS) entry which is preliminary data.</text>
</comment>
<keyword evidence="1" id="KW-0472">Membrane</keyword>
<organism evidence="3 4">
    <name type="scientific">Bacillus thuringiensis</name>
    <dbReference type="NCBI Taxonomy" id="1428"/>
    <lineage>
        <taxon>Bacteria</taxon>
        <taxon>Bacillati</taxon>
        <taxon>Bacillota</taxon>
        <taxon>Bacilli</taxon>
        <taxon>Bacillales</taxon>
        <taxon>Bacillaceae</taxon>
        <taxon>Bacillus</taxon>
        <taxon>Bacillus cereus group</taxon>
    </lineage>
</organism>
<dbReference type="Proteomes" id="UP000222944">
    <property type="component" value="Unassembled WGS sequence"/>
</dbReference>
<protein>
    <submittedName>
        <fullName evidence="3">Uncharacterized protein</fullName>
    </submittedName>
</protein>
<evidence type="ECO:0000313" key="5">
    <source>
        <dbReference type="Proteomes" id="UP000225910"/>
    </source>
</evidence>
<name>A0A9X7C1L8_BACTU</name>
<evidence type="ECO:0000256" key="1">
    <source>
        <dbReference type="SAM" id="Phobius"/>
    </source>
</evidence>
<feature type="transmembrane region" description="Helical" evidence="1">
    <location>
        <begin position="12"/>
        <end position="28"/>
    </location>
</feature>
<accession>A0A9X7C1L8</accession>